<proteinExistence type="predicted"/>
<dbReference type="GeneID" id="27138488"/>
<dbReference type="EMBL" id="LT158599">
    <property type="protein sequence ID" value="CVK34196.1"/>
    <property type="molecule type" value="Genomic_DNA"/>
</dbReference>
<sequence length="99" mass="10634">MKPGARTEALSCFLRNGTWRGIIPAGGAGPGSPEMDVVGRVTCERVIDGLWFSCTLEQDQFAGGEKLLTWKSHRVAGWDVAAQEYRAAGFDSNSVAAVF</sequence>
<name>A0A0X3BPW6_9EURY</name>
<organism evidence="1 2">
    <name type="scientific">Methanoculleus bourgensis</name>
    <dbReference type="NCBI Taxonomy" id="83986"/>
    <lineage>
        <taxon>Archaea</taxon>
        <taxon>Methanobacteriati</taxon>
        <taxon>Methanobacteriota</taxon>
        <taxon>Stenosarchaea group</taxon>
        <taxon>Methanomicrobia</taxon>
        <taxon>Methanomicrobiales</taxon>
        <taxon>Methanomicrobiaceae</taxon>
        <taxon>Methanoculleus</taxon>
    </lineage>
</organism>
<dbReference type="OrthoDB" id="381716at2157"/>
<accession>A0A0X3BPW6</accession>
<evidence type="ECO:0000313" key="1">
    <source>
        <dbReference type="EMBL" id="CVK34196.1"/>
    </source>
</evidence>
<evidence type="ECO:0000313" key="2">
    <source>
        <dbReference type="Proteomes" id="UP000069850"/>
    </source>
</evidence>
<dbReference type="Proteomes" id="UP000069850">
    <property type="component" value="Chromosome 1"/>
</dbReference>
<dbReference type="AlphaFoldDB" id="A0A0X3BPW6"/>
<protein>
    <submittedName>
        <fullName evidence="1">Uncharacterized protein</fullName>
    </submittedName>
</protein>
<dbReference type="RefSeq" id="WP_157203721.1">
    <property type="nucleotide sequence ID" value="NZ_LT158599.1"/>
</dbReference>
<gene>
    <name evidence="1" type="ORF">MMAB1_2983</name>
</gene>
<reference evidence="1 2" key="1">
    <citation type="submission" date="2016-01" db="EMBL/GenBank/DDBJ databases">
        <authorList>
            <person name="Manzoor S."/>
        </authorList>
    </citation>
    <scope>NUCLEOTIDE SEQUENCE [LARGE SCALE GENOMIC DNA]</scope>
    <source>
        <strain evidence="1">Methanoculleus sp MAB1</strain>
    </source>
</reference>
<dbReference type="KEGG" id="mema:MMAB1_2983"/>